<evidence type="ECO:0000313" key="2">
    <source>
        <dbReference type="EMBL" id="EQD32477.1"/>
    </source>
</evidence>
<reference evidence="2" key="2">
    <citation type="journal article" date="2014" name="ISME J.">
        <title>Microbial stratification in low pH oxic and suboxic macroscopic growths along an acid mine drainage.</title>
        <authorList>
            <person name="Mendez-Garcia C."/>
            <person name="Mesa V."/>
            <person name="Sprenger R.R."/>
            <person name="Richter M."/>
            <person name="Diez M.S."/>
            <person name="Solano J."/>
            <person name="Bargiela R."/>
            <person name="Golyshina O.V."/>
            <person name="Manteca A."/>
            <person name="Ramos J.L."/>
            <person name="Gallego J.R."/>
            <person name="Llorente I."/>
            <person name="Martins Dos Santos V.A."/>
            <person name="Jensen O.N."/>
            <person name="Pelaez A.I."/>
            <person name="Sanchez J."/>
            <person name="Ferrer M."/>
        </authorList>
    </citation>
    <scope>NUCLEOTIDE SEQUENCE</scope>
</reference>
<dbReference type="AlphaFoldDB" id="T0YKM5"/>
<dbReference type="EMBL" id="AUZX01014376">
    <property type="protein sequence ID" value="EQD32477.1"/>
    <property type="molecule type" value="Genomic_DNA"/>
</dbReference>
<reference evidence="2" key="1">
    <citation type="submission" date="2013-08" db="EMBL/GenBank/DDBJ databases">
        <authorList>
            <person name="Mendez C."/>
            <person name="Richter M."/>
            <person name="Ferrer M."/>
            <person name="Sanchez J."/>
        </authorList>
    </citation>
    <scope>NUCLEOTIDE SEQUENCE</scope>
</reference>
<keyword evidence="1" id="KW-0812">Transmembrane</keyword>
<evidence type="ECO:0008006" key="3">
    <source>
        <dbReference type="Google" id="ProtNLM"/>
    </source>
</evidence>
<accession>T0YKM5</accession>
<sequence>MTISPADVLGWTATAVFVASYFFSRPSLLRGLQMVGAALWILYGIRIAALPVIAANALVFSAAAWTLARGRARAQRDAPPSVAP</sequence>
<feature type="transmembrane region" description="Helical" evidence="1">
    <location>
        <begin position="40"/>
        <end position="67"/>
    </location>
</feature>
<organism evidence="2">
    <name type="scientific">mine drainage metagenome</name>
    <dbReference type="NCBI Taxonomy" id="410659"/>
    <lineage>
        <taxon>unclassified sequences</taxon>
        <taxon>metagenomes</taxon>
        <taxon>ecological metagenomes</taxon>
    </lineage>
</organism>
<name>T0YKM5_9ZZZZ</name>
<gene>
    <name evidence="2" type="ORF">B1A_19485</name>
</gene>
<keyword evidence="1" id="KW-1133">Transmembrane helix</keyword>
<proteinExistence type="predicted"/>
<protein>
    <recommendedName>
        <fullName evidence="3">YgjV family protein</fullName>
    </recommendedName>
</protein>
<evidence type="ECO:0000256" key="1">
    <source>
        <dbReference type="SAM" id="Phobius"/>
    </source>
</evidence>
<comment type="caution">
    <text evidence="2">The sequence shown here is derived from an EMBL/GenBank/DDBJ whole genome shotgun (WGS) entry which is preliminary data.</text>
</comment>
<keyword evidence="1" id="KW-0472">Membrane</keyword>